<evidence type="ECO:0000256" key="1">
    <source>
        <dbReference type="SAM" id="MobiDB-lite"/>
    </source>
</evidence>
<dbReference type="AlphaFoldDB" id="A0A919R2I0"/>
<dbReference type="EMBL" id="BOOU01000049">
    <property type="protein sequence ID" value="GII78516.1"/>
    <property type="molecule type" value="Genomic_DNA"/>
</dbReference>
<feature type="region of interest" description="Disordered" evidence="1">
    <location>
        <begin position="1"/>
        <end position="52"/>
    </location>
</feature>
<name>A0A919R2I0_9ACTN</name>
<evidence type="ECO:0000313" key="2">
    <source>
        <dbReference type="EMBL" id="GII78516.1"/>
    </source>
</evidence>
<gene>
    <name evidence="2" type="ORF">Sru01_34980</name>
</gene>
<keyword evidence="3" id="KW-1185">Reference proteome</keyword>
<feature type="compositionally biased region" description="Basic residues" evidence="1">
    <location>
        <begin position="1"/>
        <end position="10"/>
    </location>
</feature>
<evidence type="ECO:0000313" key="3">
    <source>
        <dbReference type="Proteomes" id="UP000655287"/>
    </source>
</evidence>
<organism evidence="2 3">
    <name type="scientific">Sphaerisporangium rufum</name>
    <dbReference type="NCBI Taxonomy" id="1381558"/>
    <lineage>
        <taxon>Bacteria</taxon>
        <taxon>Bacillati</taxon>
        <taxon>Actinomycetota</taxon>
        <taxon>Actinomycetes</taxon>
        <taxon>Streptosporangiales</taxon>
        <taxon>Streptosporangiaceae</taxon>
        <taxon>Sphaerisporangium</taxon>
    </lineage>
</organism>
<sequence length="66" mass="6872">MSRRPGRGRPFHPAGGPRPVVIGPIAADRPWPGRSPPGRRAPPQALSTGARAVDRAAARAYLPGVS</sequence>
<dbReference type="Proteomes" id="UP000655287">
    <property type="component" value="Unassembled WGS sequence"/>
</dbReference>
<comment type="caution">
    <text evidence="2">The sequence shown here is derived from an EMBL/GenBank/DDBJ whole genome shotgun (WGS) entry which is preliminary data.</text>
</comment>
<reference evidence="2" key="1">
    <citation type="submission" date="2021-01" db="EMBL/GenBank/DDBJ databases">
        <title>Whole genome shotgun sequence of Sphaerisporangium rufum NBRC 109079.</title>
        <authorList>
            <person name="Komaki H."/>
            <person name="Tamura T."/>
        </authorList>
    </citation>
    <scope>NUCLEOTIDE SEQUENCE</scope>
    <source>
        <strain evidence="2">NBRC 109079</strain>
    </source>
</reference>
<feature type="compositionally biased region" description="Low complexity" evidence="1">
    <location>
        <begin position="29"/>
        <end position="43"/>
    </location>
</feature>
<proteinExistence type="predicted"/>
<accession>A0A919R2I0</accession>
<protein>
    <submittedName>
        <fullName evidence="2">Uncharacterized protein</fullName>
    </submittedName>
</protein>